<dbReference type="EMBL" id="CP070496">
    <property type="protein sequence ID" value="QSB05366.1"/>
    <property type="molecule type" value="Genomic_DNA"/>
</dbReference>
<evidence type="ECO:0000259" key="1">
    <source>
        <dbReference type="PROSITE" id="PS51186"/>
    </source>
</evidence>
<proteinExistence type="predicted"/>
<evidence type="ECO:0000313" key="2">
    <source>
        <dbReference type="EMBL" id="QSB05366.1"/>
    </source>
</evidence>
<feature type="domain" description="N-acetyltransferase" evidence="1">
    <location>
        <begin position="23"/>
        <end position="176"/>
    </location>
</feature>
<organism evidence="2 3">
    <name type="scientific">Natronoglycomyces albus</name>
    <dbReference type="NCBI Taxonomy" id="2811108"/>
    <lineage>
        <taxon>Bacteria</taxon>
        <taxon>Bacillati</taxon>
        <taxon>Actinomycetota</taxon>
        <taxon>Actinomycetes</taxon>
        <taxon>Glycomycetales</taxon>
        <taxon>Glycomycetaceae</taxon>
        <taxon>Natronoglycomyces</taxon>
    </lineage>
</organism>
<protein>
    <submittedName>
        <fullName evidence="2">GNAT family N-acetyltransferase</fullName>
    </submittedName>
</protein>
<dbReference type="InterPro" id="IPR016181">
    <property type="entry name" value="Acyl_CoA_acyltransferase"/>
</dbReference>
<dbReference type="GO" id="GO:0016747">
    <property type="term" value="F:acyltransferase activity, transferring groups other than amino-acyl groups"/>
    <property type="evidence" value="ECO:0007669"/>
    <property type="project" value="InterPro"/>
</dbReference>
<dbReference type="PROSITE" id="PS51186">
    <property type="entry name" value="GNAT"/>
    <property type="match status" value="1"/>
</dbReference>
<keyword evidence="3" id="KW-1185">Reference proteome</keyword>
<dbReference type="Proteomes" id="UP000662939">
    <property type="component" value="Chromosome"/>
</dbReference>
<dbReference type="SUPFAM" id="SSF55729">
    <property type="entry name" value="Acyl-CoA N-acyltransferases (Nat)"/>
    <property type="match status" value="1"/>
</dbReference>
<dbReference type="AlphaFoldDB" id="A0A895XS28"/>
<dbReference type="RefSeq" id="WP_213171373.1">
    <property type="nucleotide sequence ID" value="NZ_CP070496.1"/>
</dbReference>
<gene>
    <name evidence="2" type="ORF">JQS30_16725</name>
</gene>
<dbReference type="CDD" id="cd04301">
    <property type="entry name" value="NAT_SF"/>
    <property type="match status" value="1"/>
</dbReference>
<dbReference type="Gene3D" id="3.40.630.30">
    <property type="match status" value="1"/>
</dbReference>
<reference evidence="2" key="1">
    <citation type="submission" date="2021-02" db="EMBL/GenBank/DDBJ databases">
        <title>Natronoglycomyces albus gen. nov., sp. nov, a haloalkaliphilic actinobacterium from a soda solonchak soil.</title>
        <authorList>
            <person name="Sorokin D.Y."/>
            <person name="Khijniak T.V."/>
            <person name="Zakharycheva A.P."/>
            <person name="Boueva O.V."/>
            <person name="Ariskina E.V."/>
            <person name="Hahnke R.L."/>
            <person name="Bunk B."/>
            <person name="Sproer C."/>
            <person name="Schumann P."/>
            <person name="Evtushenko L.I."/>
            <person name="Kublanov I.V."/>
        </authorList>
    </citation>
    <scope>NUCLEOTIDE SEQUENCE</scope>
    <source>
        <strain evidence="2">DSM 106290</strain>
    </source>
</reference>
<accession>A0A895XS28</accession>
<dbReference type="KEGG" id="nav:JQS30_16725"/>
<name>A0A895XS28_9ACTN</name>
<evidence type="ECO:0000313" key="3">
    <source>
        <dbReference type="Proteomes" id="UP000662939"/>
    </source>
</evidence>
<dbReference type="Pfam" id="PF00583">
    <property type="entry name" value="Acetyltransf_1"/>
    <property type="match status" value="1"/>
</dbReference>
<sequence>MHSEMVSLNLDTLDALPKRCRSCVFWELSPRCADTAESIGDPGLEKEAWLSHTLLEWGSCGRIAYDDKTVAGYVVYASPSVVPRAKEFPSGPASADAALLMTAHVSPLYRGKGIGRALVQTVAQDLNRRGIRAIEAFADAKGEPDACLIPADFCRSVGFKTVCPDRHYPRLRLELKSGSERSAGSAVSEPEIDLEMENIDSFLHALLEEVRSR</sequence>
<dbReference type="InterPro" id="IPR000182">
    <property type="entry name" value="GNAT_dom"/>
</dbReference>